<dbReference type="Proteomes" id="UP000257109">
    <property type="component" value="Unassembled WGS sequence"/>
</dbReference>
<feature type="compositionally biased region" description="Polar residues" evidence="1">
    <location>
        <begin position="140"/>
        <end position="150"/>
    </location>
</feature>
<dbReference type="AlphaFoldDB" id="A0A371GKR8"/>
<protein>
    <submittedName>
        <fullName evidence="2">Uncharacterized protein</fullName>
    </submittedName>
</protein>
<comment type="caution">
    <text evidence="2">The sequence shown here is derived from an EMBL/GenBank/DDBJ whole genome shotgun (WGS) entry which is preliminary data.</text>
</comment>
<evidence type="ECO:0000256" key="1">
    <source>
        <dbReference type="SAM" id="MobiDB-lite"/>
    </source>
</evidence>
<evidence type="ECO:0000313" key="2">
    <source>
        <dbReference type="EMBL" id="RDX91126.1"/>
    </source>
</evidence>
<dbReference type="STRING" id="157652.A0A371GKR8"/>
<feature type="compositionally biased region" description="Low complexity" evidence="1">
    <location>
        <begin position="384"/>
        <end position="402"/>
    </location>
</feature>
<proteinExistence type="predicted"/>
<dbReference type="OrthoDB" id="1917528at2759"/>
<feature type="region of interest" description="Disordered" evidence="1">
    <location>
        <begin position="177"/>
        <end position="201"/>
    </location>
</feature>
<feature type="region of interest" description="Disordered" evidence="1">
    <location>
        <begin position="245"/>
        <end position="278"/>
    </location>
</feature>
<feature type="non-terminal residue" evidence="2">
    <location>
        <position position="1"/>
    </location>
</feature>
<feature type="region of interest" description="Disordered" evidence="1">
    <location>
        <begin position="121"/>
        <end position="161"/>
    </location>
</feature>
<dbReference type="PANTHER" id="PTHR34112:SF13">
    <property type="entry name" value="OS04G0448200 PROTEIN"/>
    <property type="match status" value="1"/>
</dbReference>
<feature type="region of interest" description="Disordered" evidence="1">
    <location>
        <begin position="491"/>
        <end position="560"/>
    </location>
</feature>
<feature type="region of interest" description="Disordered" evidence="1">
    <location>
        <begin position="299"/>
        <end position="402"/>
    </location>
</feature>
<accession>A0A371GKR8</accession>
<feature type="compositionally biased region" description="Polar residues" evidence="1">
    <location>
        <begin position="341"/>
        <end position="372"/>
    </location>
</feature>
<dbReference type="PANTHER" id="PTHR34112">
    <property type="entry name" value="C-JUN-AMINO-TERMINAL KINASE-INTERACTING PROTEIN"/>
    <property type="match status" value="1"/>
</dbReference>
<feature type="compositionally biased region" description="Acidic residues" evidence="1">
    <location>
        <begin position="539"/>
        <end position="553"/>
    </location>
</feature>
<keyword evidence="3" id="KW-1185">Reference proteome</keyword>
<dbReference type="EMBL" id="QJKJ01005197">
    <property type="protein sequence ID" value="RDX91126.1"/>
    <property type="molecule type" value="Genomic_DNA"/>
</dbReference>
<evidence type="ECO:0000313" key="3">
    <source>
        <dbReference type="Proteomes" id="UP000257109"/>
    </source>
</evidence>
<feature type="compositionally biased region" description="Low complexity" evidence="1">
    <location>
        <begin position="329"/>
        <end position="340"/>
    </location>
</feature>
<sequence>MEGDDHSLVPQWLKSSGNVSKSQNVVSSKILSTNMWHNGNIIYDILVSDHITYSDRQWSSSSKDPGLSRSSYNSSERSWHDRDWEKDIDNFFHKDKLFLDDCNHDHSDYVENKLSNRFQKDLLQRSQSMNSERWRETRSPRTSGDVSSPQRNRRKSDGSVTGVVDIMLKTLGEESPILGAEDKHGNSELGRMLSSSSSTSSHNLLTGTSAVIVSNSLASASHDIPMTVGSSSKAMMMHQYNVSTSTSSITPGTMGPSMAETLAQGPPRPYSPTQLSASTQKLEELALKQSRLLIPVTPSTPRSLVASSSEKSKVKTGQQQYPYSYSRRPNNSFHNSHPNSDIQKISSGNSHNVSASRELNSVSSAAKDSLSPNGRGVLSPVGATRSTPISSPSRSLSNNSTPSAWITMEKRPSFPIQSRNDFFKNLSKKSSLEKPCSDVLPIDMPCALEKKSEASTKKVTSCPILKPREASSVDTSAMTMLTDYGSIITKNGNAANEPLKPSSSGESGDSGEKQHSSNPFPYPDEEEIAFLRSLGWEEGTGDDEGLTEEEIQDFYEKSVW</sequence>
<feature type="compositionally biased region" description="Polar residues" evidence="1">
    <location>
        <begin position="299"/>
        <end position="323"/>
    </location>
</feature>
<gene>
    <name evidence="2" type="ORF">CR513_26931</name>
</gene>
<name>A0A371GKR8_MUCPR</name>
<feature type="region of interest" description="Disordered" evidence="1">
    <location>
        <begin position="56"/>
        <end position="75"/>
    </location>
</feature>
<reference evidence="2" key="1">
    <citation type="submission" date="2018-05" db="EMBL/GenBank/DDBJ databases">
        <title>Draft genome of Mucuna pruriens seed.</title>
        <authorList>
            <person name="Nnadi N.E."/>
            <person name="Vos R."/>
            <person name="Hasami M.H."/>
            <person name="Devisetty U.K."/>
            <person name="Aguiy J.C."/>
        </authorList>
    </citation>
    <scope>NUCLEOTIDE SEQUENCE [LARGE SCALE GENOMIC DNA]</scope>
    <source>
        <strain evidence="2">JCA_2017</strain>
    </source>
</reference>
<organism evidence="2 3">
    <name type="scientific">Mucuna pruriens</name>
    <name type="common">Velvet bean</name>
    <name type="synonym">Dolichos pruriens</name>
    <dbReference type="NCBI Taxonomy" id="157652"/>
    <lineage>
        <taxon>Eukaryota</taxon>
        <taxon>Viridiplantae</taxon>
        <taxon>Streptophyta</taxon>
        <taxon>Embryophyta</taxon>
        <taxon>Tracheophyta</taxon>
        <taxon>Spermatophyta</taxon>
        <taxon>Magnoliopsida</taxon>
        <taxon>eudicotyledons</taxon>
        <taxon>Gunneridae</taxon>
        <taxon>Pentapetalae</taxon>
        <taxon>rosids</taxon>
        <taxon>fabids</taxon>
        <taxon>Fabales</taxon>
        <taxon>Fabaceae</taxon>
        <taxon>Papilionoideae</taxon>
        <taxon>50 kb inversion clade</taxon>
        <taxon>NPAAA clade</taxon>
        <taxon>indigoferoid/millettioid clade</taxon>
        <taxon>Phaseoleae</taxon>
        <taxon>Mucuna</taxon>
    </lineage>
</organism>